<evidence type="ECO:0000256" key="9">
    <source>
        <dbReference type="ARBA" id="ARBA00022755"/>
    </source>
</evidence>
<dbReference type="EC" id="4.3.2.2" evidence="7 13"/>
<dbReference type="InterPro" id="IPR008948">
    <property type="entry name" value="L-Aspartase-like"/>
</dbReference>
<evidence type="ECO:0000313" key="15">
    <source>
        <dbReference type="EMBL" id="MBY85438.1"/>
    </source>
</evidence>
<dbReference type="PANTHER" id="PTHR43172">
    <property type="entry name" value="ADENYLOSUCCINATE LYASE"/>
    <property type="match status" value="1"/>
</dbReference>
<keyword evidence="10 13" id="KW-0456">Lyase</keyword>
<evidence type="ECO:0000313" key="16">
    <source>
        <dbReference type="Proteomes" id="UP000694846"/>
    </source>
</evidence>
<evidence type="ECO:0000256" key="6">
    <source>
        <dbReference type="ARBA" id="ARBA00011668"/>
    </source>
</evidence>
<comment type="similarity">
    <text evidence="5 13">Belongs to the lyase 1 family. Adenylosuccinate lyase subfamily.</text>
</comment>
<evidence type="ECO:0000256" key="5">
    <source>
        <dbReference type="ARBA" id="ARBA00008273"/>
    </source>
</evidence>
<comment type="subunit">
    <text evidence="6">Homotetramer. Residues from neighboring subunits contribute catalytic and substrate-binding residues to each active site.</text>
</comment>
<dbReference type="Pfam" id="PF00206">
    <property type="entry name" value="Lyase_1"/>
    <property type="match status" value="1"/>
</dbReference>
<dbReference type="GO" id="GO:0005829">
    <property type="term" value="C:cytosol"/>
    <property type="evidence" value="ECO:0007669"/>
    <property type="project" value="TreeGrafter"/>
</dbReference>
<gene>
    <name evidence="15" type="primary">ADSL</name>
    <name evidence="17" type="synonym">LOC112682474</name>
    <name evidence="15" type="ORF">g.66138</name>
</gene>
<dbReference type="SMART" id="SM00998">
    <property type="entry name" value="ADSL_C"/>
    <property type="match status" value="1"/>
</dbReference>
<evidence type="ECO:0000256" key="13">
    <source>
        <dbReference type="RuleBase" id="RU361172"/>
    </source>
</evidence>
<dbReference type="UniPathway" id="UPA00074">
    <property type="reaction ID" value="UER00132"/>
</dbReference>
<dbReference type="AlphaFoldDB" id="A0A2S2R645"/>
<dbReference type="Gene3D" id="1.10.40.30">
    <property type="entry name" value="Fumarase/aspartase (C-terminal domain)"/>
    <property type="match status" value="1"/>
</dbReference>
<comment type="pathway">
    <text evidence="4 13">Purine metabolism; AMP biosynthesis via de novo pathway; AMP from IMP: step 2/2.</text>
</comment>
<dbReference type="Pfam" id="PF10397">
    <property type="entry name" value="ADSL_C"/>
    <property type="match status" value="1"/>
</dbReference>
<keyword evidence="16" id="KW-1185">Reference proteome</keyword>
<accession>A0A2S2R645</accession>
<evidence type="ECO:0000256" key="11">
    <source>
        <dbReference type="ARBA" id="ARBA00030717"/>
    </source>
</evidence>
<evidence type="ECO:0000256" key="7">
    <source>
        <dbReference type="ARBA" id="ARBA00012339"/>
    </source>
</evidence>
<dbReference type="FunFam" id="1.10.40.30:FF:000005">
    <property type="entry name" value="Adenylosuccinate lyase"/>
    <property type="match status" value="1"/>
</dbReference>
<protein>
    <recommendedName>
        <fullName evidence="8 13">Adenylosuccinate lyase</fullName>
        <shortName evidence="13">ASL</shortName>
        <ecNumber evidence="7 13">4.3.2.2</ecNumber>
    </recommendedName>
    <alternativeName>
        <fullName evidence="11 13">Adenylosuccinase</fullName>
    </alternativeName>
</protein>
<evidence type="ECO:0000256" key="3">
    <source>
        <dbReference type="ARBA" id="ARBA00004706"/>
    </source>
</evidence>
<dbReference type="RefSeq" id="XP_025408871.1">
    <property type="nucleotide sequence ID" value="XM_025553086.1"/>
</dbReference>
<dbReference type="NCBIfam" id="TIGR00928">
    <property type="entry name" value="purB"/>
    <property type="match status" value="1"/>
</dbReference>
<comment type="pathway">
    <text evidence="3 13">Purine metabolism; IMP biosynthesis via de novo pathway; 5-amino-1-(5-phospho-D-ribosyl)imidazole-4-carboxamide from 5-amino-1-(5-phospho-D-ribosyl)imidazole-4-carboxylate: step 2/2.</text>
</comment>
<dbReference type="PROSITE" id="PS00163">
    <property type="entry name" value="FUMARATE_LYASES"/>
    <property type="match status" value="1"/>
</dbReference>
<proteinExistence type="inferred from homology"/>
<dbReference type="InterPro" id="IPR019468">
    <property type="entry name" value="AdenyloSucc_lyase_C"/>
</dbReference>
<dbReference type="InterPro" id="IPR000362">
    <property type="entry name" value="Fumarate_lyase_fam"/>
</dbReference>
<dbReference type="GO" id="GO:0070626">
    <property type="term" value="F:(S)-2-(5-amino-1-(5-phospho-D-ribosyl)imidazole-4-carboxamido) succinate lyase (fumarate-forming) activity"/>
    <property type="evidence" value="ECO:0007669"/>
    <property type="project" value="TreeGrafter"/>
</dbReference>
<reference evidence="17" key="2">
    <citation type="submission" date="2025-04" db="UniProtKB">
        <authorList>
            <consortium name="RefSeq"/>
        </authorList>
    </citation>
    <scope>IDENTIFICATION</scope>
    <source>
        <tissue evidence="17">Whole body</tissue>
    </source>
</reference>
<dbReference type="Gene3D" id="1.10.275.60">
    <property type="match status" value="1"/>
</dbReference>
<evidence type="ECO:0000256" key="10">
    <source>
        <dbReference type="ARBA" id="ARBA00023239"/>
    </source>
</evidence>
<dbReference type="UniPathway" id="UPA00075">
    <property type="reaction ID" value="UER00336"/>
</dbReference>
<dbReference type="GO" id="GO:0006189">
    <property type="term" value="P:'de novo' IMP biosynthetic process"/>
    <property type="evidence" value="ECO:0007669"/>
    <property type="project" value="UniProtKB-UniPathway"/>
</dbReference>
<evidence type="ECO:0000256" key="8">
    <source>
        <dbReference type="ARBA" id="ARBA00017058"/>
    </source>
</evidence>
<dbReference type="InterPro" id="IPR022761">
    <property type="entry name" value="Fumarate_lyase_N"/>
</dbReference>
<dbReference type="EMBL" id="GGMS01016235">
    <property type="protein sequence ID" value="MBY85438.1"/>
    <property type="molecule type" value="Transcribed_RNA"/>
</dbReference>
<comment type="function">
    <text evidence="2">Catalyzes two non-sequential steps in de novo AMP synthesis: converts (S)-2-(5-amino-1-(5-phospho-D-ribosyl)imidazole-4-carboxamido)succinate (SAICAR) to fumarate plus 5-amino-1-(5-phospho-D-ribosyl)imidazole-4-carboxamide, and thereby also contributes to de novo IMP synthesis, and converts succinyladenosine monophosphate (SAMP) to AMP and fumarate.</text>
</comment>
<dbReference type="Gene3D" id="1.20.200.10">
    <property type="entry name" value="Fumarase/aspartase (Central domain)"/>
    <property type="match status" value="1"/>
</dbReference>
<reference evidence="15" key="1">
    <citation type="submission" date="2018-04" db="EMBL/GenBank/DDBJ databases">
        <title>Transcriptome assembly of Sipha flava.</title>
        <authorList>
            <person name="Scully E.D."/>
            <person name="Geib S.M."/>
            <person name="Palmer N.A."/>
            <person name="Koch K."/>
            <person name="Bradshaw J."/>
            <person name="Heng-Moss T."/>
            <person name="Sarath G."/>
        </authorList>
    </citation>
    <scope>NUCLEOTIDE SEQUENCE</scope>
</reference>
<dbReference type="PRINTS" id="PR00149">
    <property type="entry name" value="FUMRATELYASE"/>
</dbReference>
<dbReference type="GO" id="GO:0044208">
    <property type="term" value="P:'de novo' AMP biosynthetic process"/>
    <property type="evidence" value="ECO:0007669"/>
    <property type="project" value="UniProtKB-UniPathway"/>
</dbReference>
<feature type="domain" description="Adenylosuccinate lyase C-terminal" evidence="14">
    <location>
        <begin position="373"/>
        <end position="457"/>
    </location>
</feature>
<dbReference type="PANTHER" id="PTHR43172:SF1">
    <property type="entry name" value="ADENYLOSUCCINATE LYASE"/>
    <property type="match status" value="1"/>
</dbReference>
<dbReference type="Proteomes" id="UP000694846">
    <property type="component" value="Unplaced"/>
</dbReference>
<comment type="catalytic activity">
    <reaction evidence="1 13">
        <text>(2S)-2-[5-amino-1-(5-phospho-beta-D-ribosyl)imidazole-4-carboxamido]succinate = 5-amino-1-(5-phospho-beta-D-ribosyl)imidazole-4-carboxamide + fumarate</text>
        <dbReference type="Rhea" id="RHEA:23920"/>
        <dbReference type="ChEBI" id="CHEBI:29806"/>
        <dbReference type="ChEBI" id="CHEBI:58443"/>
        <dbReference type="ChEBI" id="CHEBI:58475"/>
        <dbReference type="EC" id="4.3.2.2"/>
    </reaction>
</comment>
<dbReference type="GO" id="GO:0004018">
    <property type="term" value="F:N6-(1,2-dicarboxyethyl)AMP AMP-lyase (fumarate-forming) activity"/>
    <property type="evidence" value="ECO:0007669"/>
    <property type="project" value="InterPro"/>
</dbReference>
<evidence type="ECO:0000256" key="1">
    <source>
        <dbReference type="ARBA" id="ARBA00000598"/>
    </source>
</evidence>
<dbReference type="FunFam" id="1.10.275.60:FF:000001">
    <property type="entry name" value="Adenylosuccinate lyase"/>
    <property type="match status" value="1"/>
</dbReference>
<dbReference type="CDD" id="cd03302">
    <property type="entry name" value="Adenylsuccinate_lyase_2"/>
    <property type="match status" value="1"/>
</dbReference>
<evidence type="ECO:0000256" key="2">
    <source>
        <dbReference type="ARBA" id="ARBA00002971"/>
    </source>
</evidence>
<dbReference type="InterPro" id="IPR004769">
    <property type="entry name" value="Pur_lyase"/>
</dbReference>
<evidence type="ECO:0000256" key="12">
    <source>
        <dbReference type="ARBA" id="ARBA00047513"/>
    </source>
</evidence>
<evidence type="ECO:0000313" key="17">
    <source>
        <dbReference type="RefSeq" id="XP_025408871.1"/>
    </source>
</evidence>
<dbReference type="OrthoDB" id="406045at2759"/>
<dbReference type="SUPFAM" id="SSF48557">
    <property type="entry name" value="L-aspartase-like"/>
    <property type="match status" value="1"/>
</dbReference>
<sequence>MANSVYDTYVSPLSTRYASTEMKFNFSDRKKFTTWRTLWTLLAQAEKELGLDITDQQLKELQDNVNNVDFVAAANEEKLTRHDIMAHVHTYATCCPTAGPIIHLGATSCDIGDNADLVVLRDAFDILLPKLAGCVKTLGEFADKHKSLPTLGFTHFQPAQLTTVGKRACLWLQDLIICEKNISHVRANLKFRGIKGTTGTQASFLQLFNGDYSKVRELDNRVTQLAGFQSSYSVTGQTYPRIVDAEVVSSLSVLGASVHKMCTDLRLLAGMNEIGEPFEPTQIGSSAMAYKQNPMRSERVCSIARYLMNLVNNPLTTASVQWLERSLDDSANRRLCLSEAFLAADSVLLTLQNILEGLTVFPKVIAKNIDKVLPFMATENIIIAMVKIGGDRQVCHEKIRVLSLEAASTVRIEGKDNDLLDRVIKDPYFAPILDQLPQLLEPSTFIGCAPDQVTYFLKEEVQPVVNKYITKIKTTATKLDI</sequence>
<dbReference type="InterPro" id="IPR020557">
    <property type="entry name" value="Fumarate_lyase_CS"/>
</dbReference>
<name>A0A2S2R645_9HEMI</name>
<comment type="catalytic activity">
    <reaction evidence="12 13">
        <text>N(6)-(1,2-dicarboxyethyl)-AMP = fumarate + AMP</text>
        <dbReference type="Rhea" id="RHEA:16853"/>
        <dbReference type="ChEBI" id="CHEBI:29806"/>
        <dbReference type="ChEBI" id="CHEBI:57567"/>
        <dbReference type="ChEBI" id="CHEBI:456215"/>
        <dbReference type="EC" id="4.3.2.2"/>
    </reaction>
</comment>
<organism evidence="15">
    <name type="scientific">Sipha flava</name>
    <name type="common">yellow sugarcane aphid</name>
    <dbReference type="NCBI Taxonomy" id="143950"/>
    <lineage>
        <taxon>Eukaryota</taxon>
        <taxon>Metazoa</taxon>
        <taxon>Ecdysozoa</taxon>
        <taxon>Arthropoda</taxon>
        <taxon>Hexapoda</taxon>
        <taxon>Insecta</taxon>
        <taxon>Pterygota</taxon>
        <taxon>Neoptera</taxon>
        <taxon>Paraneoptera</taxon>
        <taxon>Hemiptera</taxon>
        <taxon>Sternorrhyncha</taxon>
        <taxon>Aphidomorpha</taxon>
        <taxon>Aphidoidea</taxon>
        <taxon>Aphididae</taxon>
        <taxon>Sipha</taxon>
    </lineage>
</organism>
<keyword evidence="9 13" id="KW-0658">Purine biosynthesis</keyword>
<evidence type="ECO:0000256" key="4">
    <source>
        <dbReference type="ARBA" id="ARBA00004734"/>
    </source>
</evidence>
<evidence type="ECO:0000259" key="14">
    <source>
        <dbReference type="SMART" id="SM00998"/>
    </source>
</evidence>